<dbReference type="SUPFAM" id="SSF53448">
    <property type="entry name" value="Nucleotide-diphospho-sugar transferases"/>
    <property type="match status" value="1"/>
</dbReference>
<dbReference type="AlphaFoldDB" id="A0A0C1JTB8"/>
<comment type="caution">
    <text evidence="2">The sequence shown here is derived from an EMBL/GenBank/DDBJ whole genome shotgun (WGS) entry which is preliminary data.</text>
</comment>
<evidence type="ECO:0000313" key="2">
    <source>
        <dbReference type="EMBL" id="KIC74355.1"/>
    </source>
</evidence>
<sequence length="308" mass="34735">MRTICFMQPSIGIVIPTFQAAKHLPLCLGPLLQSRLKPRILIIDSSSTDETISIAQAMGVETLTIPQTEFNHGLTREKGRQFLNTTITVMMTQDAYPTSASMLEKLISPLLLGKACVSYARQIPHQGAGFFASFPRQFNYPSEGHIRSIKDVKTYGVYTFFCSNSCAAYLNAALDEIGGFSPVLFGEDTVAVAQLLQRNHRIAYVAEAEVHHSHDYTLKQEFCRHFDIGYARTSYQHLLEKGGKDAKRGFHYLKALLKTLKQKQPHFIPYALLQTAIKLLGYRCGQASLYAPLWLKKSLSSQKYYWKE</sequence>
<dbReference type="CDD" id="cd00761">
    <property type="entry name" value="Glyco_tranf_GTA_type"/>
    <property type="match status" value="1"/>
</dbReference>
<dbReference type="InterPro" id="IPR029044">
    <property type="entry name" value="Nucleotide-diphossugar_trans"/>
</dbReference>
<dbReference type="Proteomes" id="UP000031465">
    <property type="component" value="Unassembled WGS sequence"/>
</dbReference>
<protein>
    <submittedName>
        <fullName evidence="2">O antigen biosynthesis rhamnosyltransferase RfbN</fullName>
        <ecNumber evidence="2">2.4.1.-</ecNumber>
    </submittedName>
</protein>
<dbReference type="Gene3D" id="3.90.550.10">
    <property type="entry name" value="Spore Coat Polysaccharide Biosynthesis Protein SpsA, Chain A"/>
    <property type="match status" value="1"/>
</dbReference>
<evidence type="ECO:0000259" key="1">
    <source>
        <dbReference type="Pfam" id="PF00535"/>
    </source>
</evidence>
<keyword evidence="2" id="KW-0808">Transferase</keyword>
<reference evidence="2 3" key="1">
    <citation type="journal article" date="2014" name="Mol. Biol. Evol.">
        <title>Massive expansion of Ubiquitination-related gene families within the Chlamydiae.</title>
        <authorList>
            <person name="Domman D."/>
            <person name="Collingro A."/>
            <person name="Lagkouvardos I."/>
            <person name="Gehre L."/>
            <person name="Weinmaier T."/>
            <person name="Rattei T."/>
            <person name="Subtil A."/>
            <person name="Horn M."/>
        </authorList>
    </citation>
    <scope>NUCLEOTIDE SEQUENCE [LARGE SCALE GENOMIC DNA]</scope>
    <source>
        <strain evidence="2 3">EI2</strain>
    </source>
</reference>
<name>A0A0C1JTB8_9BACT</name>
<dbReference type="EC" id="2.4.1.-" evidence="2"/>
<dbReference type="GO" id="GO:0016757">
    <property type="term" value="F:glycosyltransferase activity"/>
    <property type="evidence" value="ECO:0007669"/>
    <property type="project" value="UniProtKB-KW"/>
</dbReference>
<keyword evidence="2" id="KW-0328">Glycosyltransferase</keyword>
<dbReference type="PATRIC" id="fig|362787.3.peg.81"/>
<evidence type="ECO:0000313" key="3">
    <source>
        <dbReference type="Proteomes" id="UP000031465"/>
    </source>
</evidence>
<organism evidence="2 3">
    <name type="scientific">Candidatus Protochlamydia amoebophila</name>
    <dbReference type="NCBI Taxonomy" id="362787"/>
    <lineage>
        <taxon>Bacteria</taxon>
        <taxon>Pseudomonadati</taxon>
        <taxon>Chlamydiota</taxon>
        <taxon>Chlamydiia</taxon>
        <taxon>Parachlamydiales</taxon>
        <taxon>Parachlamydiaceae</taxon>
        <taxon>Candidatus Protochlamydia</taxon>
    </lineage>
</organism>
<dbReference type="Pfam" id="PF00535">
    <property type="entry name" value="Glycos_transf_2"/>
    <property type="match status" value="1"/>
</dbReference>
<accession>A0A0C1JTB8</accession>
<dbReference type="InterPro" id="IPR001173">
    <property type="entry name" value="Glyco_trans_2-like"/>
</dbReference>
<gene>
    <name evidence="2" type="primary">rfbN</name>
    <name evidence="2" type="ORF">DB44_AL00490</name>
</gene>
<proteinExistence type="predicted"/>
<dbReference type="EMBL" id="JSAN01000011">
    <property type="protein sequence ID" value="KIC74355.1"/>
    <property type="molecule type" value="Genomic_DNA"/>
</dbReference>
<feature type="domain" description="Glycosyltransferase 2-like" evidence="1">
    <location>
        <begin position="13"/>
        <end position="177"/>
    </location>
</feature>